<reference evidence="8" key="1">
    <citation type="submission" date="2022-02" db="EMBL/GenBank/DDBJ databases">
        <title>Vibrio sp. nov., a new bacterium isolated from Bohai sea, China.</title>
        <authorList>
            <person name="Yuan Y."/>
        </authorList>
    </citation>
    <scope>NUCLEOTIDE SEQUENCE</scope>
    <source>
        <strain evidence="8">DBSS07</strain>
    </source>
</reference>
<evidence type="ECO:0000256" key="2">
    <source>
        <dbReference type="ARBA" id="ARBA00009303"/>
    </source>
</evidence>
<evidence type="ECO:0000256" key="3">
    <source>
        <dbReference type="ARBA" id="ARBA00012274"/>
    </source>
</evidence>
<comment type="similarity">
    <text evidence="2">Belongs to the ribonucleoside diphosphate reductase small chain family.</text>
</comment>
<dbReference type="InterPro" id="IPR033909">
    <property type="entry name" value="RNR_small"/>
</dbReference>
<dbReference type="GO" id="GO:0004748">
    <property type="term" value="F:ribonucleoside-diphosphate reductase activity, thioredoxin disulfide as acceptor"/>
    <property type="evidence" value="ECO:0007669"/>
    <property type="project" value="UniProtKB-EC"/>
</dbReference>
<dbReference type="PANTHER" id="PTHR23409">
    <property type="entry name" value="RIBONUCLEOSIDE-DIPHOSPHATE REDUCTASE SMALL CHAIN"/>
    <property type="match status" value="1"/>
</dbReference>
<dbReference type="Pfam" id="PF00268">
    <property type="entry name" value="Ribonuc_red_sm"/>
    <property type="match status" value="1"/>
</dbReference>
<dbReference type="NCBIfam" id="NF006576">
    <property type="entry name" value="PRK09101.1"/>
    <property type="match status" value="1"/>
</dbReference>
<name>A0A9X3CFW9_9VIBR</name>
<evidence type="ECO:0000256" key="1">
    <source>
        <dbReference type="ARBA" id="ARBA00001962"/>
    </source>
</evidence>
<dbReference type="GO" id="GO:0046872">
    <property type="term" value="F:metal ion binding"/>
    <property type="evidence" value="ECO:0007669"/>
    <property type="project" value="UniProtKB-KW"/>
</dbReference>
<dbReference type="PANTHER" id="PTHR23409:SF18">
    <property type="entry name" value="RIBONUCLEOSIDE-DIPHOSPHATE REDUCTASE SUBUNIT M2"/>
    <property type="match status" value="1"/>
</dbReference>
<dbReference type="InterPro" id="IPR030475">
    <property type="entry name" value="RNR_small_AS"/>
</dbReference>
<gene>
    <name evidence="8" type="primary">nrdB</name>
    <name evidence="8" type="ORF">MD483_13145</name>
</gene>
<keyword evidence="6" id="KW-0408">Iron</keyword>
<dbReference type="GO" id="GO:0009263">
    <property type="term" value="P:deoxyribonucleotide biosynthetic process"/>
    <property type="evidence" value="ECO:0007669"/>
    <property type="project" value="UniProtKB-KW"/>
</dbReference>
<sequence>MAYSTFSQNKNDQLKEPMFLGQSVNVARYDQQKFEIFEKLIEKQLSFFWRPEEVDVSSDRIDYNKLPEHEKHIFISNLKYQTLLDSIQGRSPNVALLPLVSLPEVETWIETWSFSETIHSRSYTHIIRNIVNDPAIVFDDIVENEHILKRAKDIAHYYDDLIQLTNDYHRYGEGTHELNGETVTVSLNELKKKLYLCLMSVNALEAIRFYVSFACSFAFAERELMEGNAKIIKLIARDEALHLTGTQHMLNLLRNGQDDFSFMQIAEECKQECFDLFKEAAEQEKEWAEYLFKDGSMIGLNKDILCQYVEYITNVRMQAVGLGTAYPEATSNPIPWINAWLSSDNVQVAPQEAEISSYLVGQIDNEINADDFEGFEL</sequence>
<organism evidence="8 9">
    <name type="scientific">Vibrio paucivorans</name>
    <dbReference type="NCBI Taxonomy" id="2829489"/>
    <lineage>
        <taxon>Bacteria</taxon>
        <taxon>Pseudomonadati</taxon>
        <taxon>Pseudomonadota</taxon>
        <taxon>Gammaproteobacteria</taxon>
        <taxon>Vibrionales</taxon>
        <taxon>Vibrionaceae</taxon>
        <taxon>Vibrio</taxon>
    </lineage>
</organism>
<dbReference type="Gene3D" id="1.10.620.20">
    <property type="entry name" value="Ribonucleotide Reductase, subunit A"/>
    <property type="match status" value="1"/>
</dbReference>
<dbReference type="AlphaFoldDB" id="A0A9X3CFW9"/>
<evidence type="ECO:0000256" key="7">
    <source>
        <dbReference type="ARBA" id="ARBA00023116"/>
    </source>
</evidence>
<evidence type="ECO:0000313" key="8">
    <source>
        <dbReference type="EMBL" id="MCW8334769.1"/>
    </source>
</evidence>
<keyword evidence="4" id="KW-0479">Metal-binding</keyword>
<dbReference type="Proteomes" id="UP001155586">
    <property type="component" value="Unassembled WGS sequence"/>
</dbReference>
<evidence type="ECO:0000256" key="4">
    <source>
        <dbReference type="ARBA" id="ARBA00022723"/>
    </source>
</evidence>
<evidence type="ECO:0000256" key="6">
    <source>
        <dbReference type="ARBA" id="ARBA00023004"/>
    </source>
</evidence>
<dbReference type="CDD" id="cd01049">
    <property type="entry name" value="RNRR2"/>
    <property type="match status" value="1"/>
</dbReference>
<dbReference type="RefSeq" id="WP_265688126.1">
    <property type="nucleotide sequence ID" value="NZ_JAKRRX010000073.1"/>
</dbReference>
<dbReference type="InterPro" id="IPR012348">
    <property type="entry name" value="RNR-like"/>
</dbReference>
<protein>
    <recommendedName>
        <fullName evidence="3">ribonucleoside-diphosphate reductase</fullName>
        <ecNumber evidence="3">1.17.4.1</ecNumber>
    </recommendedName>
</protein>
<dbReference type="EC" id="1.17.4.1" evidence="3"/>
<comment type="cofactor">
    <cofactor evidence="1">
        <name>Fe cation</name>
        <dbReference type="ChEBI" id="CHEBI:24875"/>
    </cofactor>
</comment>
<evidence type="ECO:0000313" key="9">
    <source>
        <dbReference type="Proteomes" id="UP001155586"/>
    </source>
</evidence>
<dbReference type="InterPro" id="IPR009078">
    <property type="entry name" value="Ferritin-like_SF"/>
</dbReference>
<accession>A0A9X3CFW9</accession>
<keyword evidence="9" id="KW-1185">Reference proteome</keyword>
<proteinExistence type="inferred from homology"/>
<dbReference type="SUPFAM" id="SSF47240">
    <property type="entry name" value="Ferritin-like"/>
    <property type="match status" value="1"/>
</dbReference>
<dbReference type="PROSITE" id="PS00368">
    <property type="entry name" value="RIBORED_SMALL"/>
    <property type="match status" value="1"/>
</dbReference>
<dbReference type="EMBL" id="JAKRRX010000073">
    <property type="protein sequence ID" value="MCW8334769.1"/>
    <property type="molecule type" value="Genomic_DNA"/>
</dbReference>
<comment type="caution">
    <text evidence="8">The sequence shown here is derived from an EMBL/GenBank/DDBJ whole genome shotgun (WGS) entry which is preliminary data.</text>
</comment>
<dbReference type="FunFam" id="1.10.620.20:FF:000001">
    <property type="entry name" value="Ribonucleoside-diphosphate reductase 1 subunit beta"/>
    <property type="match status" value="1"/>
</dbReference>
<evidence type="ECO:0000256" key="5">
    <source>
        <dbReference type="ARBA" id="ARBA00023002"/>
    </source>
</evidence>
<keyword evidence="5 8" id="KW-0560">Oxidoreductase</keyword>
<dbReference type="InterPro" id="IPR000358">
    <property type="entry name" value="RNR_small_fam"/>
</dbReference>
<keyword evidence="7" id="KW-0215">Deoxyribonucleotide synthesis</keyword>